<dbReference type="EnsemblPlants" id="ONIVA06G25080.1">
    <property type="protein sequence ID" value="ONIVA06G25080.1"/>
    <property type="gene ID" value="ONIVA06G25080"/>
</dbReference>
<evidence type="ECO:0000256" key="1">
    <source>
        <dbReference type="ARBA" id="ARBA00022729"/>
    </source>
</evidence>
<dbReference type="Gramene" id="ONIVA06G25080.1">
    <property type="protein sequence ID" value="ONIVA06G25080.1"/>
    <property type="gene ID" value="ONIVA06G25080"/>
</dbReference>
<dbReference type="GO" id="GO:0005524">
    <property type="term" value="F:ATP binding"/>
    <property type="evidence" value="ECO:0007669"/>
    <property type="project" value="InterPro"/>
</dbReference>
<dbReference type="Proteomes" id="UP000006591">
    <property type="component" value="Chromosome 6"/>
</dbReference>
<feature type="domain" description="Protein kinase" evidence="3">
    <location>
        <begin position="1"/>
        <end position="90"/>
    </location>
</feature>
<keyword evidence="5" id="KW-1185">Reference proteome</keyword>
<reference evidence="4" key="1">
    <citation type="submission" date="2015-04" db="UniProtKB">
        <authorList>
            <consortium name="EnsemblPlants"/>
        </authorList>
    </citation>
    <scope>IDENTIFICATION</scope>
    <source>
        <strain evidence="4">SL10</strain>
    </source>
</reference>
<evidence type="ECO:0000259" key="3">
    <source>
        <dbReference type="PROSITE" id="PS50011"/>
    </source>
</evidence>
<dbReference type="STRING" id="4536.A0A0E0HTL1"/>
<reference evidence="4" key="2">
    <citation type="submission" date="2018-04" db="EMBL/GenBank/DDBJ databases">
        <title>OnivRS2 (Oryza nivara Reference Sequence Version 2).</title>
        <authorList>
            <person name="Zhang J."/>
            <person name="Kudrna D."/>
            <person name="Lee S."/>
            <person name="Talag J."/>
            <person name="Rajasekar S."/>
            <person name="Welchert J."/>
            <person name="Hsing Y.-I."/>
            <person name="Wing R.A."/>
        </authorList>
    </citation>
    <scope>NUCLEOTIDE SEQUENCE [LARGE SCALE GENOMIC DNA]</scope>
    <source>
        <strain evidence="4">SL10</strain>
    </source>
</reference>
<dbReference type="GO" id="GO:0004672">
    <property type="term" value="F:protein kinase activity"/>
    <property type="evidence" value="ECO:0007669"/>
    <property type="project" value="InterPro"/>
</dbReference>
<dbReference type="PANTHER" id="PTHR47976:SF77">
    <property type="entry name" value="RECEPTOR-LIKE SERINE_THREONINE-PROTEIN KINASE"/>
    <property type="match status" value="1"/>
</dbReference>
<sequence>MIGYCKEGNHRILVFEFIPGGSLGSFIFDQPEMPPWRWRAETAIGIAKGLEYLHYGCTFPIIHCDIKPDNILMDHMENPKITDFGNRQAP</sequence>
<name>A0A0E0HTL1_ORYNI</name>
<evidence type="ECO:0000313" key="4">
    <source>
        <dbReference type="EnsemblPlants" id="ONIVA06G25080.1"/>
    </source>
</evidence>
<dbReference type="InterPro" id="IPR000719">
    <property type="entry name" value="Prot_kinase_dom"/>
</dbReference>
<dbReference type="Gene3D" id="1.10.510.10">
    <property type="entry name" value="Transferase(Phosphotransferase) domain 1"/>
    <property type="match status" value="1"/>
</dbReference>
<dbReference type="PROSITE" id="PS50011">
    <property type="entry name" value="PROTEIN_KINASE_DOM"/>
    <property type="match status" value="1"/>
</dbReference>
<dbReference type="PROSITE" id="PS00108">
    <property type="entry name" value="PROTEIN_KINASE_ST"/>
    <property type="match status" value="1"/>
</dbReference>
<evidence type="ECO:0000313" key="5">
    <source>
        <dbReference type="Proteomes" id="UP000006591"/>
    </source>
</evidence>
<protein>
    <recommendedName>
        <fullName evidence="3">Protein kinase domain-containing protein</fullName>
    </recommendedName>
</protein>
<dbReference type="InterPro" id="IPR011009">
    <property type="entry name" value="Kinase-like_dom_sf"/>
</dbReference>
<keyword evidence="2" id="KW-0430">Lectin</keyword>
<dbReference type="SUPFAM" id="SSF56112">
    <property type="entry name" value="Protein kinase-like (PK-like)"/>
    <property type="match status" value="1"/>
</dbReference>
<dbReference type="InterPro" id="IPR051343">
    <property type="entry name" value="G-type_lectin_kinases/EP1-like"/>
</dbReference>
<dbReference type="eggNOG" id="ENOG502QQEW">
    <property type="taxonomic scope" value="Eukaryota"/>
</dbReference>
<accession>A0A0E0HTL1</accession>
<dbReference type="InterPro" id="IPR008271">
    <property type="entry name" value="Ser/Thr_kinase_AS"/>
</dbReference>
<dbReference type="GO" id="GO:0030246">
    <property type="term" value="F:carbohydrate binding"/>
    <property type="evidence" value="ECO:0007669"/>
    <property type="project" value="UniProtKB-KW"/>
</dbReference>
<dbReference type="Pfam" id="PF00069">
    <property type="entry name" value="Pkinase"/>
    <property type="match status" value="1"/>
</dbReference>
<evidence type="ECO:0000256" key="2">
    <source>
        <dbReference type="ARBA" id="ARBA00022734"/>
    </source>
</evidence>
<dbReference type="OMA" id="IGRTHQI"/>
<dbReference type="PANTHER" id="PTHR47976">
    <property type="entry name" value="G-TYPE LECTIN S-RECEPTOR-LIKE SERINE/THREONINE-PROTEIN KINASE SD2-5"/>
    <property type="match status" value="1"/>
</dbReference>
<keyword evidence="1" id="KW-0732">Signal</keyword>
<organism evidence="4">
    <name type="scientific">Oryza nivara</name>
    <name type="common">Indian wild rice</name>
    <name type="synonym">Oryza sativa f. spontanea</name>
    <dbReference type="NCBI Taxonomy" id="4536"/>
    <lineage>
        <taxon>Eukaryota</taxon>
        <taxon>Viridiplantae</taxon>
        <taxon>Streptophyta</taxon>
        <taxon>Embryophyta</taxon>
        <taxon>Tracheophyta</taxon>
        <taxon>Spermatophyta</taxon>
        <taxon>Magnoliopsida</taxon>
        <taxon>Liliopsida</taxon>
        <taxon>Poales</taxon>
        <taxon>Poaceae</taxon>
        <taxon>BOP clade</taxon>
        <taxon>Oryzoideae</taxon>
        <taxon>Oryzeae</taxon>
        <taxon>Oryzinae</taxon>
        <taxon>Oryza</taxon>
    </lineage>
</organism>
<dbReference type="HOGENOM" id="CLU_2444644_0_0_1"/>
<dbReference type="AlphaFoldDB" id="A0A0E0HTL1"/>
<proteinExistence type="predicted"/>